<name>A0AAD7C3Z1_9AGAR</name>
<comment type="caution">
    <text evidence="4">The sequence shown here is derived from an EMBL/GenBank/DDBJ whole genome shotgun (WGS) entry which is preliminary data.</text>
</comment>
<dbReference type="AlphaFoldDB" id="A0AAD7C3Z1"/>
<accession>A0AAD7C3Z1</accession>
<dbReference type="InterPro" id="IPR045339">
    <property type="entry name" value="DUF6534"/>
</dbReference>
<keyword evidence="2" id="KW-0472">Membrane</keyword>
<feature type="transmembrane region" description="Helical" evidence="2">
    <location>
        <begin position="229"/>
        <end position="249"/>
    </location>
</feature>
<dbReference type="PANTHER" id="PTHR40465">
    <property type="entry name" value="CHROMOSOME 1, WHOLE GENOME SHOTGUN SEQUENCE"/>
    <property type="match status" value="1"/>
</dbReference>
<feature type="compositionally biased region" description="Polar residues" evidence="1">
    <location>
        <begin position="298"/>
        <end position="308"/>
    </location>
</feature>
<dbReference type="PANTHER" id="PTHR40465:SF1">
    <property type="entry name" value="DUF6534 DOMAIN-CONTAINING PROTEIN"/>
    <property type="match status" value="1"/>
</dbReference>
<protein>
    <recommendedName>
        <fullName evidence="3">DUF6534 domain-containing protein</fullName>
    </recommendedName>
</protein>
<evidence type="ECO:0000313" key="4">
    <source>
        <dbReference type="EMBL" id="KAJ7638495.1"/>
    </source>
</evidence>
<feature type="transmembrane region" description="Helical" evidence="2">
    <location>
        <begin position="162"/>
        <end position="182"/>
    </location>
</feature>
<proteinExistence type="predicted"/>
<evidence type="ECO:0000259" key="3">
    <source>
        <dbReference type="Pfam" id="PF20152"/>
    </source>
</evidence>
<evidence type="ECO:0000313" key="5">
    <source>
        <dbReference type="Proteomes" id="UP001221142"/>
    </source>
</evidence>
<feature type="transmembrane region" description="Helical" evidence="2">
    <location>
        <begin position="120"/>
        <end position="142"/>
    </location>
</feature>
<evidence type="ECO:0000256" key="2">
    <source>
        <dbReference type="SAM" id="Phobius"/>
    </source>
</evidence>
<gene>
    <name evidence="4" type="ORF">FB45DRAFT_903044</name>
</gene>
<sequence>MPITATLNATMGSALIGVICAAALYGVSCVQTWFYFHRYGPTDVWYIKVLVAVVFVFDSVHQVLISHTVYWYVITNYSHPQELSRLVWSILLEVLFNGLIGFIVQSFLTMRVWRLSNRNIPLTVLTASLVLAEFACSVVFTIQSLQLHTWAELGELKGLSMSVNVLGAVSDFLIAMILVYYLRQSKTGFKRSDNMISKLIAFSVSTGLLTSICAILSLVSIVVWGNTLIYVAFYFCLGRLYFNSVLATLNARKDIRADADPEDITFSLQTFSKARNLSAPKPPTISIKIDTIHEVEAAQSQKSCNSTEKSQEEEDLMVPQV</sequence>
<feature type="domain" description="DUF6534" evidence="3">
    <location>
        <begin position="168"/>
        <end position="253"/>
    </location>
</feature>
<keyword evidence="2" id="KW-0812">Transmembrane</keyword>
<feature type="compositionally biased region" description="Acidic residues" evidence="1">
    <location>
        <begin position="311"/>
        <end position="321"/>
    </location>
</feature>
<dbReference type="Pfam" id="PF20152">
    <property type="entry name" value="DUF6534"/>
    <property type="match status" value="1"/>
</dbReference>
<reference evidence="4" key="1">
    <citation type="submission" date="2023-03" db="EMBL/GenBank/DDBJ databases">
        <title>Massive genome expansion in bonnet fungi (Mycena s.s.) driven by repeated elements and novel gene families across ecological guilds.</title>
        <authorList>
            <consortium name="Lawrence Berkeley National Laboratory"/>
            <person name="Harder C.B."/>
            <person name="Miyauchi S."/>
            <person name="Viragh M."/>
            <person name="Kuo A."/>
            <person name="Thoen E."/>
            <person name="Andreopoulos B."/>
            <person name="Lu D."/>
            <person name="Skrede I."/>
            <person name="Drula E."/>
            <person name="Henrissat B."/>
            <person name="Morin E."/>
            <person name="Kohler A."/>
            <person name="Barry K."/>
            <person name="LaButti K."/>
            <person name="Morin E."/>
            <person name="Salamov A."/>
            <person name="Lipzen A."/>
            <person name="Mereny Z."/>
            <person name="Hegedus B."/>
            <person name="Baldrian P."/>
            <person name="Stursova M."/>
            <person name="Weitz H."/>
            <person name="Taylor A."/>
            <person name="Grigoriev I.V."/>
            <person name="Nagy L.G."/>
            <person name="Martin F."/>
            <person name="Kauserud H."/>
        </authorList>
    </citation>
    <scope>NUCLEOTIDE SEQUENCE</scope>
    <source>
        <strain evidence="4">9284</strain>
    </source>
</reference>
<keyword evidence="2" id="KW-1133">Transmembrane helix</keyword>
<feature type="region of interest" description="Disordered" evidence="1">
    <location>
        <begin position="298"/>
        <end position="321"/>
    </location>
</feature>
<dbReference type="Proteomes" id="UP001221142">
    <property type="component" value="Unassembled WGS sequence"/>
</dbReference>
<feature type="transmembrane region" description="Helical" evidence="2">
    <location>
        <begin position="86"/>
        <end position="108"/>
    </location>
</feature>
<organism evidence="4 5">
    <name type="scientific">Roridomyces roridus</name>
    <dbReference type="NCBI Taxonomy" id="1738132"/>
    <lineage>
        <taxon>Eukaryota</taxon>
        <taxon>Fungi</taxon>
        <taxon>Dikarya</taxon>
        <taxon>Basidiomycota</taxon>
        <taxon>Agaricomycotina</taxon>
        <taxon>Agaricomycetes</taxon>
        <taxon>Agaricomycetidae</taxon>
        <taxon>Agaricales</taxon>
        <taxon>Marasmiineae</taxon>
        <taxon>Mycenaceae</taxon>
        <taxon>Roridomyces</taxon>
    </lineage>
</organism>
<dbReference type="EMBL" id="JARKIF010000005">
    <property type="protein sequence ID" value="KAJ7638495.1"/>
    <property type="molecule type" value="Genomic_DNA"/>
</dbReference>
<evidence type="ECO:0000256" key="1">
    <source>
        <dbReference type="SAM" id="MobiDB-lite"/>
    </source>
</evidence>
<keyword evidence="5" id="KW-1185">Reference proteome</keyword>
<feature type="transmembrane region" description="Helical" evidence="2">
    <location>
        <begin position="12"/>
        <end position="37"/>
    </location>
</feature>
<feature type="transmembrane region" description="Helical" evidence="2">
    <location>
        <begin position="202"/>
        <end position="223"/>
    </location>
</feature>
<feature type="transmembrane region" description="Helical" evidence="2">
    <location>
        <begin position="49"/>
        <end position="74"/>
    </location>
</feature>